<dbReference type="Gene3D" id="1.10.287.130">
    <property type="match status" value="1"/>
</dbReference>
<evidence type="ECO:0000256" key="4">
    <source>
        <dbReference type="ARBA" id="ARBA00022679"/>
    </source>
</evidence>
<keyword evidence="3" id="KW-0597">Phosphoprotein</keyword>
<keyword evidence="9" id="KW-1185">Reference proteome</keyword>
<evidence type="ECO:0000256" key="6">
    <source>
        <dbReference type="SAM" id="Phobius"/>
    </source>
</evidence>
<protein>
    <recommendedName>
        <fullName evidence="2">histidine kinase</fullName>
        <ecNumber evidence="2">2.7.13.3</ecNumber>
    </recommendedName>
</protein>
<sequence length="657" mass="73831">MNNRSPKTLPMLIWQSIMQTMILAVLAGFLLSFIYGLVQHYKEERRHTQQLANLLTLSAASVDGDEVVAEQVRFLLENEQNIESILFYTTSQPIADSNLSKDDWKNALFANAVSFNYPVVGDYVDGNSTLAIGSDTLNGKQQVFTTLPAMNADSNSVSDPVGDSVSEMTSDTALVGYININLNVAALRTDWVQSNLWLWLMTTTLAIGWALFILRKLNWPSKDIAALTEVCDIVLKNPELEQLPVIPQRFKFEELVQIKQAFTTLFNRLQASKQDYAALAVFEQQLHQKDLSLDVQLHNFQSMITHELKTSLNAIVGGLQLLEGEPLNAEQKDAVEIIHNGSDKLVLALNQIIQLNQIQKGQISLQISEFNPLQLISDLLAEYEPIAKQKGLDLSSHIHHIDYSLEGDAEKIQQILSILLSNAIKFTPTGQVSVTSQLTHFDHSNRWQIRIKDTGIGIDSSFIEDIFNPFFQVDSSQTRQYEGTGIGLPVVKQMAQLMGASVKVNSTLGVGTEFIVTMQLSNQRQSRQQYLLSGLDVMYYYYQDSGALLEELQRLGARVTCYQHEQLVIDDIADKNFDMVMFAEDVLPSRAEALARRIRASETNHRALLVYWYSQQQALHLDSFEHGLKAAGVDYCQVASYEDKALSNLLKSWLAWS</sequence>
<evidence type="ECO:0000313" key="9">
    <source>
        <dbReference type="Proteomes" id="UP001228171"/>
    </source>
</evidence>
<keyword evidence="5 8" id="KW-0418">Kinase</keyword>
<dbReference type="GO" id="GO:0016301">
    <property type="term" value="F:kinase activity"/>
    <property type="evidence" value="ECO:0007669"/>
    <property type="project" value="UniProtKB-KW"/>
</dbReference>
<keyword evidence="4" id="KW-0808">Transferase</keyword>
<keyword evidence="6" id="KW-1133">Transmembrane helix</keyword>
<dbReference type="InterPro" id="IPR036890">
    <property type="entry name" value="HATPase_C_sf"/>
</dbReference>
<gene>
    <name evidence="8" type="ORF">Q8P09_11600</name>
</gene>
<dbReference type="RefSeq" id="WP_305935989.1">
    <property type="nucleotide sequence ID" value="NZ_JAVAJI010000023.1"/>
</dbReference>
<dbReference type="SMART" id="SM00388">
    <property type="entry name" value="HisKA"/>
    <property type="match status" value="1"/>
</dbReference>
<dbReference type="Pfam" id="PF00512">
    <property type="entry name" value="HisKA"/>
    <property type="match status" value="1"/>
</dbReference>
<evidence type="ECO:0000259" key="7">
    <source>
        <dbReference type="PROSITE" id="PS50109"/>
    </source>
</evidence>
<evidence type="ECO:0000256" key="5">
    <source>
        <dbReference type="ARBA" id="ARBA00022777"/>
    </source>
</evidence>
<evidence type="ECO:0000256" key="2">
    <source>
        <dbReference type="ARBA" id="ARBA00012438"/>
    </source>
</evidence>
<name>A0ABT9HIW7_9GAMM</name>
<dbReference type="InterPro" id="IPR005467">
    <property type="entry name" value="His_kinase_dom"/>
</dbReference>
<evidence type="ECO:0000256" key="3">
    <source>
        <dbReference type="ARBA" id="ARBA00022553"/>
    </source>
</evidence>
<feature type="transmembrane region" description="Helical" evidence="6">
    <location>
        <begin position="196"/>
        <end position="214"/>
    </location>
</feature>
<dbReference type="EMBL" id="JAVAJI010000023">
    <property type="protein sequence ID" value="MDP4545720.1"/>
    <property type="molecule type" value="Genomic_DNA"/>
</dbReference>
<dbReference type="EC" id="2.7.13.3" evidence="2"/>
<dbReference type="InterPro" id="IPR004358">
    <property type="entry name" value="Sig_transdc_His_kin-like_C"/>
</dbReference>
<reference evidence="8 9" key="1">
    <citation type="submission" date="2023-08" db="EMBL/GenBank/DDBJ databases">
        <authorList>
            <person name="Kumar R."/>
        </authorList>
    </citation>
    <scope>NUCLEOTIDE SEQUENCE [LARGE SCALE GENOMIC DNA]</scope>
    <source>
        <strain evidence="8 9">LUR13</strain>
    </source>
</reference>
<dbReference type="Gene3D" id="3.30.565.10">
    <property type="entry name" value="Histidine kinase-like ATPase, C-terminal domain"/>
    <property type="match status" value="1"/>
</dbReference>
<proteinExistence type="predicted"/>
<dbReference type="PANTHER" id="PTHR43047:SF72">
    <property type="entry name" value="OSMOSENSING HISTIDINE PROTEIN KINASE SLN1"/>
    <property type="match status" value="1"/>
</dbReference>
<dbReference type="InterPro" id="IPR003594">
    <property type="entry name" value="HATPase_dom"/>
</dbReference>
<dbReference type="SUPFAM" id="SSF47384">
    <property type="entry name" value="Homodimeric domain of signal transducing histidine kinase"/>
    <property type="match status" value="1"/>
</dbReference>
<keyword evidence="6" id="KW-0812">Transmembrane</keyword>
<dbReference type="CDD" id="cd16922">
    <property type="entry name" value="HATPase_EvgS-ArcB-TorS-like"/>
    <property type="match status" value="1"/>
</dbReference>
<evidence type="ECO:0000256" key="1">
    <source>
        <dbReference type="ARBA" id="ARBA00000085"/>
    </source>
</evidence>
<accession>A0ABT9HIW7</accession>
<keyword evidence="6" id="KW-0472">Membrane</keyword>
<dbReference type="SMART" id="SM00387">
    <property type="entry name" value="HATPase_c"/>
    <property type="match status" value="1"/>
</dbReference>
<feature type="transmembrane region" description="Helical" evidence="6">
    <location>
        <begin position="12"/>
        <end position="38"/>
    </location>
</feature>
<dbReference type="PANTHER" id="PTHR43047">
    <property type="entry name" value="TWO-COMPONENT HISTIDINE PROTEIN KINASE"/>
    <property type="match status" value="1"/>
</dbReference>
<comment type="catalytic activity">
    <reaction evidence="1">
        <text>ATP + protein L-histidine = ADP + protein N-phospho-L-histidine.</text>
        <dbReference type="EC" id="2.7.13.3"/>
    </reaction>
</comment>
<comment type="caution">
    <text evidence="8">The sequence shown here is derived from an EMBL/GenBank/DDBJ whole genome shotgun (WGS) entry which is preliminary data.</text>
</comment>
<dbReference type="PRINTS" id="PR00344">
    <property type="entry name" value="BCTRLSENSOR"/>
</dbReference>
<feature type="domain" description="Histidine kinase" evidence="7">
    <location>
        <begin position="303"/>
        <end position="522"/>
    </location>
</feature>
<dbReference type="SUPFAM" id="SSF55874">
    <property type="entry name" value="ATPase domain of HSP90 chaperone/DNA topoisomerase II/histidine kinase"/>
    <property type="match status" value="1"/>
</dbReference>
<dbReference type="Pfam" id="PF02518">
    <property type="entry name" value="HATPase_c"/>
    <property type="match status" value="1"/>
</dbReference>
<dbReference type="InterPro" id="IPR036097">
    <property type="entry name" value="HisK_dim/P_sf"/>
</dbReference>
<organism evidence="8 9">
    <name type="scientific">Psychrobacter faecalis</name>
    <dbReference type="NCBI Taxonomy" id="180588"/>
    <lineage>
        <taxon>Bacteria</taxon>
        <taxon>Pseudomonadati</taxon>
        <taxon>Pseudomonadota</taxon>
        <taxon>Gammaproteobacteria</taxon>
        <taxon>Moraxellales</taxon>
        <taxon>Moraxellaceae</taxon>
        <taxon>Psychrobacter</taxon>
    </lineage>
</organism>
<dbReference type="CDD" id="cd00082">
    <property type="entry name" value="HisKA"/>
    <property type="match status" value="1"/>
</dbReference>
<evidence type="ECO:0000313" key="8">
    <source>
        <dbReference type="EMBL" id="MDP4545720.1"/>
    </source>
</evidence>
<dbReference type="PROSITE" id="PS50109">
    <property type="entry name" value="HIS_KIN"/>
    <property type="match status" value="1"/>
</dbReference>
<dbReference type="Proteomes" id="UP001228171">
    <property type="component" value="Unassembled WGS sequence"/>
</dbReference>
<dbReference type="InterPro" id="IPR003661">
    <property type="entry name" value="HisK_dim/P_dom"/>
</dbReference>